<name>A0AAE1NEB4_9EUCA</name>
<comment type="caution">
    <text evidence="2">The sequence shown here is derived from an EMBL/GenBank/DDBJ whole genome shotgun (WGS) entry which is preliminary data.</text>
</comment>
<proteinExistence type="predicted"/>
<evidence type="ECO:0000313" key="3">
    <source>
        <dbReference type="Proteomes" id="UP001292094"/>
    </source>
</evidence>
<evidence type="ECO:0000313" key="2">
    <source>
        <dbReference type="EMBL" id="KAK4287564.1"/>
    </source>
</evidence>
<dbReference type="EMBL" id="JAWZYT010006768">
    <property type="protein sequence ID" value="KAK4287564.1"/>
    <property type="molecule type" value="Genomic_DNA"/>
</dbReference>
<dbReference type="Proteomes" id="UP001292094">
    <property type="component" value="Unassembled WGS sequence"/>
</dbReference>
<sequence length="77" mass="8277">SELLLETAAGDNGRVVECTAGNGLDKPVHRQTVLDVTHDPLAIYIPRRTIKGGHRVTFPPVPSTIKTGNDAPPRNPQ</sequence>
<accession>A0AAE1NEB4</accession>
<protein>
    <submittedName>
        <fullName evidence="2">Uncharacterized protein</fullName>
    </submittedName>
</protein>
<gene>
    <name evidence="2" type="ORF">Pmani_039365</name>
</gene>
<dbReference type="AlphaFoldDB" id="A0AAE1NEB4"/>
<feature type="region of interest" description="Disordered" evidence="1">
    <location>
        <begin position="54"/>
        <end position="77"/>
    </location>
</feature>
<feature type="non-terminal residue" evidence="2">
    <location>
        <position position="1"/>
    </location>
</feature>
<organism evidence="2 3">
    <name type="scientific">Petrolisthes manimaculis</name>
    <dbReference type="NCBI Taxonomy" id="1843537"/>
    <lineage>
        <taxon>Eukaryota</taxon>
        <taxon>Metazoa</taxon>
        <taxon>Ecdysozoa</taxon>
        <taxon>Arthropoda</taxon>
        <taxon>Crustacea</taxon>
        <taxon>Multicrustacea</taxon>
        <taxon>Malacostraca</taxon>
        <taxon>Eumalacostraca</taxon>
        <taxon>Eucarida</taxon>
        <taxon>Decapoda</taxon>
        <taxon>Pleocyemata</taxon>
        <taxon>Anomura</taxon>
        <taxon>Galatheoidea</taxon>
        <taxon>Porcellanidae</taxon>
        <taxon>Petrolisthes</taxon>
    </lineage>
</organism>
<evidence type="ECO:0000256" key="1">
    <source>
        <dbReference type="SAM" id="MobiDB-lite"/>
    </source>
</evidence>
<reference evidence="2" key="1">
    <citation type="submission" date="2023-11" db="EMBL/GenBank/DDBJ databases">
        <title>Genome assemblies of two species of porcelain crab, Petrolisthes cinctipes and Petrolisthes manimaculis (Anomura: Porcellanidae).</title>
        <authorList>
            <person name="Angst P."/>
        </authorList>
    </citation>
    <scope>NUCLEOTIDE SEQUENCE</scope>
    <source>
        <strain evidence="2">PB745_02</strain>
        <tissue evidence="2">Gill</tissue>
    </source>
</reference>
<keyword evidence="3" id="KW-1185">Reference proteome</keyword>